<organism evidence="1 2">
    <name type="scientific">uncultured phage cr61_1</name>
    <dbReference type="NCBI Taxonomy" id="2986417"/>
    <lineage>
        <taxon>Viruses</taxon>
        <taxon>Duplodnaviria</taxon>
        <taxon>Heunggongvirae</taxon>
        <taxon>Uroviricota</taxon>
        <taxon>Caudoviricetes</taxon>
        <taxon>Crassvirales</taxon>
        <taxon>Suoliviridae</taxon>
        <taxon>Oafivirinae</taxon>
        <taxon>Bohxovirus</taxon>
        <taxon>Bohxovirus oralis</taxon>
    </lineage>
</organism>
<accession>A0AAE7RXH6</accession>
<dbReference type="GeneID" id="75687043"/>
<reference evidence="1 2" key="1">
    <citation type="submission" date="2021-04" db="EMBL/GenBank/DDBJ databases">
        <authorList>
            <person name="Shkoporov A.N."/>
            <person name="Stockdale S.R."/>
            <person name="Guerin E."/>
            <person name="Ross R.P."/>
            <person name="Hill C."/>
        </authorList>
    </citation>
    <scope>NUCLEOTIDE SEQUENCE [LARGE SCALE GENOMIC DNA]</scope>
    <source>
        <strain evidence="2">cr61_1</strain>
    </source>
</reference>
<gene>
    <name evidence="1" type="primary">gp_67550</name>
</gene>
<dbReference type="KEGG" id="vg:75687043"/>
<sequence>MELRYRRTMRMPINYLPGFVTGTNGMAAPPDSYNPFWQNNYLLRNTGLYGNAYAPTGLEKYRLPVYNGNSGTNWSNIKSGAMSSASNIISSGLEFGKDLSDAFHYNKSVGNILNEQGYHFAGNDNFGYLKINDVDFGREMSEVRRDNNANTLKTTASGAKAGAAIGSAVGPVGTAIGTVIGGIGGFIGGLFGSAKRRREAARRLEDARVKGINTNTYNMSSAQSDYLANDYYNTNGTTQDDLLYAKRGKDPGYKGSYNTNNSNVLTSVGKVNAKPNARVAAGESIIDNIDDVNKTTGHVVKTGKVGKDTNLANLNDNTIVLGLDIDWRNGATFRDLSLPYTLALEKINKKYENRTNENLNKFRGKLGLDSDKFLLELVNKIKQPIVDKLKDLSDQLALQHQQLELMYTQQGLPGFTDGKNKNRLIDYGYIERPSWLSNAIPMGIGALTSIGLYLQARNQSIHTPDIYAGNPYERAALQEQAKLRVNPYEAIKRVYDQDRVNRYEINRAGGLSGALKYLANVALGLGTQQNIADTILKAQEVNNQYRSRWAEMAGNLGNASAQRRQQANQYNTEYAASAHAARQQGMQMGLRNFMDYIQQYAANEYKRKTGNGMLDLYQQKIDMDRENMRNYYNKDNRDASSLIVPTLPIAGTVVQPTITNDVFNIPNPGTIRLRNNPGLSNVVRKYGYPTMNIDPYNYPQANNNLITNFSQMPLPSYWQNNIIR</sequence>
<proteinExistence type="predicted"/>
<protein>
    <submittedName>
        <fullName evidence="1">Uncharacterized protein</fullName>
    </submittedName>
</protein>
<dbReference type="Proteomes" id="UP000827408">
    <property type="component" value="Segment"/>
</dbReference>
<evidence type="ECO:0000313" key="2">
    <source>
        <dbReference type="Proteomes" id="UP000827408"/>
    </source>
</evidence>
<keyword evidence="2" id="KW-1185">Reference proteome</keyword>
<dbReference type="PANTHER" id="PTHR21525:SF9">
    <property type="entry name" value="CHANNEL_COLICIN DOMAIN-CONTAINING PROTEIN"/>
    <property type="match status" value="1"/>
</dbReference>
<dbReference type="PANTHER" id="PTHR21525">
    <property type="entry name" value="MOTILE SPERM PROTEIN"/>
    <property type="match status" value="1"/>
</dbReference>
<evidence type="ECO:0000313" key="1">
    <source>
        <dbReference type="EMBL" id="QWM90617.1"/>
    </source>
</evidence>
<dbReference type="EMBL" id="MZ130491">
    <property type="protein sequence ID" value="QWM90617.1"/>
    <property type="molecule type" value="Genomic_DNA"/>
</dbReference>
<name>A0AAE7RXH6_9CAUD</name>
<dbReference type="RefSeq" id="YP_010509557.1">
    <property type="nucleotide sequence ID" value="NC_067209.1"/>
</dbReference>